<feature type="region of interest" description="Disordered" evidence="1">
    <location>
        <begin position="1"/>
        <end position="104"/>
    </location>
</feature>
<evidence type="ECO:0000313" key="3">
    <source>
        <dbReference type="Proteomes" id="UP000267606"/>
    </source>
</evidence>
<feature type="compositionally biased region" description="Basic residues" evidence="1">
    <location>
        <begin position="85"/>
        <end position="96"/>
    </location>
</feature>
<accession>A0A183HQJ0</accession>
<sequence length="141" mass="16973">MELIAQMEKETNEKEEEGGFTKIEHCPDHAGTSNESSMENDDKPKFFEGHKKGRKRVREKTLEQPERPPTPTEVIQQRELEWRERQHKRREKHKRRQNESESEYWNNEVMAEKESYMKFTNIIDQIFETMDEQDFVPSTNG</sequence>
<dbReference type="WBParaSite" id="OFLC_0000975101-mRNA-1">
    <property type="protein sequence ID" value="OFLC_0000975101-mRNA-1"/>
    <property type="gene ID" value="OFLC_0000975101"/>
</dbReference>
<proteinExistence type="predicted"/>
<name>A0A183HQJ0_9BILA</name>
<evidence type="ECO:0000313" key="4">
    <source>
        <dbReference type="WBParaSite" id="OFLC_0000975101-mRNA-1"/>
    </source>
</evidence>
<reference evidence="2 3" key="2">
    <citation type="submission" date="2018-11" db="EMBL/GenBank/DDBJ databases">
        <authorList>
            <consortium name="Pathogen Informatics"/>
        </authorList>
    </citation>
    <scope>NUCLEOTIDE SEQUENCE [LARGE SCALE GENOMIC DNA]</scope>
</reference>
<protein>
    <submittedName>
        <fullName evidence="4">Protein Ycf2-like</fullName>
    </submittedName>
</protein>
<organism evidence="4">
    <name type="scientific">Onchocerca flexuosa</name>
    <dbReference type="NCBI Taxonomy" id="387005"/>
    <lineage>
        <taxon>Eukaryota</taxon>
        <taxon>Metazoa</taxon>
        <taxon>Ecdysozoa</taxon>
        <taxon>Nematoda</taxon>
        <taxon>Chromadorea</taxon>
        <taxon>Rhabditida</taxon>
        <taxon>Spirurina</taxon>
        <taxon>Spiruromorpha</taxon>
        <taxon>Filarioidea</taxon>
        <taxon>Onchocercidae</taxon>
        <taxon>Onchocerca</taxon>
    </lineage>
</organism>
<keyword evidence="3" id="KW-1185">Reference proteome</keyword>
<dbReference type="Proteomes" id="UP000267606">
    <property type="component" value="Unassembled WGS sequence"/>
</dbReference>
<evidence type="ECO:0000313" key="2">
    <source>
        <dbReference type="EMBL" id="VDO62995.1"/>
    </source>
</evidence>
<evidence type="ECO:0000256" key="1">
    <source>
        <dbReference type="SAM" id="MobiDB-lite"/>
    </source>
</evidence>
<feature type="compositionally biased region" description="Basic and acidic residues" evidence="1">
    <location>
        <begin position="7"/>
        <end position="28"/>
    </location>
</feature>
<dbReference type="EMBL" id="UZAJ01012305">
    <property type="protein sequence ID" value="VDO62995.1"/>
    <property type="molecule type" value="Genomic_DNA"/>
</dbReference>
<reference evidence="4" key="1">
    <citation type="submission" date="2016-06" db="UniProtKB">
        <authorList>
            <consortium name="WormBaseParasite"/>
        </authorList>
    </citation>
    <scope>IDENTIFICATION</scope>
</reference>
<feature type="compositionally biased region" description="Basic and acidic residues" evidence="1">
    <location>
        <begin position="40"/>
        <end position="50"/>
    </location>
</feature>
<gene>
    <name evidence="2" type="ORF">OFLC_LOCUS9753</name>
</gene>
<dbReference type="STRING" id="387005.A0A183HQJ0"/>
<dbReference type="AlphaFoldDB" id="A0A183HQJ0"/>